<dbReference type="PANTHER" id="PTHR40780">
    <property type="entry name" value="DUF3669 DOMAIN-CONTAINING PROTEIN"/>
    <property type="match status" value="1"/>
</dbReference>
<evidence type="ECO:0000313" key="2">
    <source>
        <dbReference type="EMBL" id="KAH7063717.1"/>
    </source>
</evidence>
<dbReference type="EMBL" id="JAGTJR010000002">
    <property type="protein sequence ID" value="KAH7063717.1"/>
    <property type="molecule type" value="Genomic_DNA"/>
</dbReference>
<dbReference type="PANTHER" id="PTHR40780:SF2">
    <property type="entry name" value="DUF3669 DOMAIN-CONTAINING PROTEIN"/>
    <property type="match status" value="1"/>
</dbReference>
<name>A0ABQ8GT83_9PEZI</name>
<evidence type="ECO:0000259" key="1">
    <source>
        <dbReference type="Pfam" id="PF12417"/>
    </source>
</evidence>
<keyword evidence="3" id="KW-1185">Reference proteome</keyword>
<dbReference type="Proteomes" id="UP000774617">
    <property type="component" value="Unassembled WGS sequence"/>
</dbReference>
<sequence length="176" mass="19065">MRHAGFLSGHRGACVGENLYCGEEYSYPTHPLVLPGANRQGAHKSSGDRDCVLRVYWGSRQGKRSGRFFSLRNFKPHLDQMEILGMDPVPLVHQLAGALATMHWEAGVVARTAGFVIGSVPSSASAFLGQQASLGLWLLDFNQCAGMSMGEKGVERAVEAFRANDPYCPCPPADEV</sequence>
<dbReference type="InterPro" id="IPR022137">
    <property type="entry name" value="Znf_prot_DUF3669"/>
</dbReference>
<accession>A0ABQ8GT83</accession>
<proteinExistence type="predicted"/>
<evidence type="ECO:0000313" key="3">
    <source>
        <dbReference type="Proteomes" id="UP000774617"/>
    </source>
</evidence>
<comment type="caution">
    <text evidence="2">The sequence shown here is derived from an EMBL/GenBank/DDBJ whole genome shotgun (WGS) entry which is preliminary data.</text>
</comment>
<feature type="domain" description="DUF3669" evidence="1">
    <location>
        <begin position="136"/>
        <end position="174"/>
    </location>
</feature>
<organism evidence="2 3">
    <name type="scientific">Macrophomina phaseolina</name>
    <dbReference type="NCBI Taxonomy" id="35725"/>
    <lineage>
        <taxon>Eukaryota</taxon>
        <taxon>Fungi</taxon>
        <taxon>Dikarya</taxon>
        <taxon>Ascomycota</taxon>
        <taxon>Pezizomycotina</taxon>
        <taxon>Dothideomycetes</taxon>
        <taxon>Dothideomycetes incertae sedis</taxon>
        <taxon>Botryosphaeriales</taxon>
        <taxon>Botryosphaeriaceae</taxon>
        <taxon>Macrophomina</taxon>
    </lineage>
</organism>
<protein>
    <recommendedName>
        <fullName evidence="1">DUF3669 domain-containing protein</fullName>
    </recommendedName>
</protein>
<dbReference type="Pfam" id="PF12417">
    <property type="entry name" value="DUF3669"/>
    <property type="match status" value="1"/>
</dbReference>
<reference evidence="2 3" key="1">
    <citation type="journal article" date="2021" name="Nat. Commun.">
        <title>Genetic determinants of endophytism in the Arabidopsis root mycobiome.</title>
        <authorList>
            <person name="Mesny F."/>
            <person name="Miyauchi S."/>
            <person name="Thiergart T."/>
            <person name="Pickel B."/>
            <person name="Atanasova L."/>
            <person name="Karlsson M."/>
            <person name="Huettel B."/>
            <person name="Barry K.W."/>
            <person name="Haridas S."/>
            <person name="Chen C."/>
            <person name="Bauer D."/>
            <person name="Andreopoulos W."/>
            <person name="Pangilinan J."/>
            <person name="LaButti K."/>
            <person name="Riley R."/>
            <person name="Lipzen A."/>
            <person name="Clum A."/>
            <person name="Drula E."/>
            <person name="Henrissat B."/>
            <person name="Kohler A."/>
            <person name="Grigoriev I.V."/>
            <person name="Martin F.M."/>
            <person name="Hacquard S."/>
        </authorList>
    </citation>
    <scope>NUCLEOTIDE SEQUENCE [LARGE SCALE GENOMIC DNA]</scope>
    <source>
        <strain evidence="2 3">MPI-SDFR-AT-0080</strain>
    </source>
</reference>
<gene>
    <name evidence="2" type="ORF">B0J12DRAFT_562250</name>
</gene>